<evidence type="ECO:0000313" key="1">
    <source>
        <dbReference type="EMBL" id="KVI08524.1"/>
    </source>
</evidence>
<dbReference type="Gramene" id="KVI08524">
    <property type="protein sequence ID" value="KVI08524"/>
    <property type="gene ID" value="Ccrd_013100"/>
</dbReference>
<proteinExistence type="predicted"/>
<dbReference type="EMBL" id="LEKV01001109">
    <property type="protein sequence ID" value="KVI08524.1"/>
    <property type="molecule type" value="Genomic_DNA"/>
</dbReference>
<accession>A0A103YG68</accession>
<gene>
    <name evidence="1" type="ORF">Ccrd_013100</name>
</gene>
<reference evidence="1 2" key="1">
    <citation type="journal article" date="2016" name="Sci. Rep.">
        <title>The genome sequence of the outbreeding globe artichoke constructed de novo incorporating a phase-aware low-pass sequencing strategy of F1 progeny.</title>
        <authorList>
            <person name="Scaglione D."/>
            <person name="Reyes-Chin-Wo S."/>
            <person name="Acquadro A."/>
            <person name="Froenicke L."/>
            <person name="Portis E."/>
            <person name="Beitel C."/>
            <person name="Tirone M."/>
            <person name="Mauro R."/>
            <person name="Lo Monaco A."/>
            <person name="Mauromicale G."/>
            <person name="Faccioli P."/>
            <person name="Cattivelli L."/>
            <person name="Rieseberg L."/>
            <person name="Michelmore R."/>
            <person name="Lanteri S."/>
        </authorList>
    </citation>
    <scope>NUCLEOTIDE SEQUENCE [LARGE SCALE GENOMIC DNA]</scope>
    <source>
        <strain evidence="1">2C</strain>
    </source>
</reference>
<dbReference type="AlphaFoldDB" id="A0A103YG68"/>
<dbReference type="Proteomes" id="UP000243975">
    <property type="component" value="Unassembled WGS sequence"/>
</dbReference>
<name>A0A103YG68_CYNCS</name>
<keyword evidence="2" id="KW-1185">Reference proteome</keyword>
<comment type="caution">
    <text evidence="1">The sequence shown here is derived from an EMBL/GenBank/DDBJ whole genome shotgun (WGS) entry which is preliminary data.</text>
</comment>
<protein>
    <submittedName>
        <fullName evidence="1">Uncharacterized protein</fullName>
    </submittedName>
</protein>
<sequence>MDLVLRMRITSTPNQSLRFHFMKLRAVVFPLSPVHPKLTVHPSTSTTTTAPPPRICYRYLQPPSTTHTTPQSLPSSQLPLVAKNLANLLKS</sequence>
<organism evidence="1 2">
    <name type="scientific">Cynara cardunculus var. scolymus</name>
    <name type="common">Globe artichoke</name>
    <name type="synonym">Cynara scolymus</name>
    <dbReference type="NCBI Taxonomy" id="59895"/>
    <lineage>
        <taxon>Eukaryota</taxon>
        <taxon>Viridiplantae</taxon>
        <taxon>Streptophyta</taxon>
        <taxon>Embryophyta</taxon>
        <taxon>Tracheophyta</taxon>
        <taxon>Spermatophyta</taxon>
        <taxon>Magnoliopsida</taxon>
        <taxon>eudicotyledons</taxon>
        <taxon>Gunneridae</taxon>
        <taxon>Pentapetalae</taxon>
        <taxon>asterids</taxon>
        <taxon>campanulids</taxon>
        <taxon>Asterales</taxon>
        <taxon>Asteraceae</taxon>
        <taxon>Carduoideae</taxon>
        <taxon>Cardueae</taxon>
        <taxon>Carduinae</taxon>
        <taxon>Cynara</taxon>
    </lineage>
</organism>
<evidence type="ECO:0000313" key="2">
    <source>
        <dbReference type="Proteomes" id="UP000243975"/>
    </source>
</evidence>